<dbReference type="Proteomes" id="UP000252405">
    <property type="component" value="Unassembled WGS sequence"/>
</dbReference>
<name>A0A368TUX5_9GAMM</name>
<dbReference type="Pfam" id="PF13175">
    <property type="entry name" value="AAA_15"/>
    <property type="match status" value="1"/>
</dbReference>
<dbReference type="SUPFAM" id="SSF52540">
    <property type="entry name" value="P-loop containing nucleoside triphosphate hydrolases"/>
    <property type="match status" value="1"/>
</dbReference>
<protein>
    <recommendedName>
        <fullName evidence="1">Endonuclease GajA/Old nuclease/RecF-like AAA domain-containing protein</fullName>
    </recommendedName>
</protein>
<dbReference type="InterPro" id="IPR027417">
    <property type="entry name" value="P-loop_NTPase"/>
</dbReference>
<gene>
    <name evidence="2" type="ORF">DU505_19135</name>
</gene>
<feature type="domain" description="Endonuclease GajA/Old nuclease/RecF-like AAA" evidence="1">
    <location>
        <begin position="252"/>
        <end position="347"/>
    </location>
</feature>
<sequence length="609" mass="67842">MKLALFKVTRYRNVWDSGWVDVNDVTAFVGQNESGKSNLFEALYRINPFSADDIYDIDEDWPVDDWGNKDPSTLVCEAHFALAAEDIEDLYEVAGLLASDEGEDSQLTAEATEGEEVAHVAPEIPAELVLVGSRSYDSGPMFAVAGDQAADLDPKSVDAWAKRYVPKFVLIQDYGLSGTQIELNQLADRYKKLHWHGLTNEEQTVKIVLDLAKIDIDDFLAKGGTAEGRTVRSFDKRAASSYLSKQFRDLWTQKKVNFHIEIDGTTLNIFAEDEAVGMPVRLHRRSSGFRWHVSFAWKFTHASKGHYKDCILLLEEPGVHLHYSGQRDLLEVFQRLSESNTILYTTHLASMVDPAYPERVRIVETQANNHTTVKKGVVSSQRAPMAVVELSLGLTGDMSGLLGTRQTLIVEGGDDALILHKLSGILRSEGKPHLSDRIYLWPARGAPKTPMYAAFAVGQGWDAGVLLDTDHEGQTAKKKIDELVLKDLAGEQKARFRVLMLGTAAGIKKTDAAIEDLFEDQFYIDCVNTAFGLAIKPGDLPEDGSDMITKRVERVLIERYGHKTIDKRRIMSEIMSRFDGWEKVSDLPKGTPTRAEKLFTAINNAFSAA</sequence>
<dbReference type="Gene3D" id="3.40.50.300">
    <property type="entry name" value="P-loop containing nucleotide triphosphate hydrolases"/>
    <property type="match status" value="1"/>
</dbReference>
<evidence type="ECO:0000313" key="2">
    <source>
        <dbReference type="EMBL" id="RCV86943.1"/>
    </source>
</evidence>
<organism evidence="2 3">
    <name type="scientific">Billgrantia montanilacus</name>
    <dbReference type="NCBI Taxonomy" id="2282305"/>
    <lineage>
        <taxon>Bacteria</taxon>
        <taxon>Pseudomonadati</taxon>
        <taxon>Pseudomonadota</taxon>
        <taxon>Gammaproteobacteria</taxon>
        <taxon>Oceanospirillales</taxon>
        <taxon>Halomonadaceae</taxon>
        <taxon>Billgrantia</taxon>
    </lineage>
</organism>
<accession>A0A368TUX5</accession>
<evidence type="ECO:0000313" key="3">
    <source>
        <dbReference type="Proteomes" id="UP000252405"/>
    </source>
</evidence>
<dbReference type="EMBL" id="QPII01000019">
    <property type="protein sequence ID" value="RCV86943.1"/>
    <property type="molecule type" value="Genomic_DNA"/>
</dbReference>
<reference evidence="2 3" key="1">
    <citation type="submission" date="2018-07" db="EMBL/GenBank/DDBJ databases">
        <title>Halomonas montanilacus sp. nov., isolated from Lake Pengyan on Tibetan Plateau.</title>
        <authorList>
            <person name="Lu H."/>
            <person name="Xing P."/>
            <person name="Wu Q."/>
        </authorList>
    </citation>
    <scope>NUCLEOTIDE SEQUENCE [LARGE SCALE GENOMIC DNA]</scope>
    <source>
        <strain evidence="2 3">PYC7W</strain>
    </source>
</reference>
<dbReference type="OrthoDB" id="3322489at2"/>
<keyword evidence="3" id="KW-1185">Reference proteome</keyword>
<dbReference type="PANTHER" id="PTHR43581:SF4">
    <property type="entry name" value="ATP_GTP PHOSPHATASE"/>
    <property type="match status" value="1"/>
</dbReference>
<evidence type="ECO:0000259" key="1">
    <source>
        <dbReference type="Pfam" id="PF13175"/>
    </source>
</evidence>
<dbReference type="CDD" id="cd00267">
    <property type="entry name" value="ABC_ATPase"/>
    <property type="match status" value="1"/>
</dbReference>
<comment type="caution">
    <text evidence="2">The sequence shown here is derived from an EMBL/GenBank/DDBJ whole genome shotgun (WGS) entry which is preliminary data.</text>
</comment>
<dbReference type="PANTHER" id="PTHR43581">
    <property type="entry name" value="ATP/GTP PHOSPHATASE"/>
    <property type="match status" value="1"/>
</dbReference>
<dbReference type="InterPro" id="IPR051396">
    <property type="entry name" value="Bact_Antivir_Def_Nuclease"/>
</dbReference>
<dbReference type="AlphaFoldDB" id="A0A368TUX5"/>
<proteinExistence type="predicted"/>
<dbReference type="InterPro" id="IPR041685">
    <property type="entry name" value="AAA_GajA/Old/RecF-like"/>
</dbReference>